<accession>A0A4V3A4I0</accession>
<keyword evidence="6" id="KW-0472">Membrane</keyword>
<evidence type="ECO:0000256" key="3">
    <source>
        <dbReference type="ARBA" id="ARBA00022741"/>
    </source>
</evidence>
<dbReference type="EC" id="6.2.1.26" evidence="5"/>
<dbReference type="GO" id="GO:0005524">
    <property type="term" value="F:ATP binding"/>
    <property type="evidence" value="ECO:0007669"/>
    <property type="project" value="UniProtKB-KW"/>
</dbReference>
<name>A0A4V3A4I0_LENBU</name>
<dbReference type="UniPathway" id="UPA00079"/>
<dbReference type="GO" id="GO:0009234">
    <property type="term" value="P:menaquinone biosynthetic process"/>
    <property type="evidence" value="ECO:0007669"/>
    <property type="project" value="UniProtKB-UniRule"/>
</dbReference>
<dbReference type="SUPFAM" id="SSF56801">
    <property type="entry name" value="Acetyl-CoA synthetase-like"/>
    <property type="match status" value="1"/>
</dbReference>
<dbReference type="InterPro" id="IPR010192">
    <property type="entry name" value="MenE"/>
</dbReference>
<dbReference type="NCBIfam" id="NF002966">
    <property type="entry name" value="PRK03640.1"/>
    <property type="match status" value="1"/>
</dbReference>
<feature type="domain" description="AMP-binding enzyme C-terminal" evidence="8">
    <location>
        <begin position="391"/>
        <end position="464"/>
    </location>
</feature>
<dbReference type="EMBL" id="PUFP01000008">
    <property type="protein sequence ID" value="TDG81050.1"/>
    <property type="molecule type" value="Genomic_DNA"/>
</dbReference>
<dbReference type="Pfam" id="PF13193">
    <property type="entry name" value="AMP-binding_C"/>
    <property type="match status" value="1"/>
</dbReference>
<keyword evidence="6" id="KW-0812">Transmembrane</keyword>
<dbReference type="GO" id="GO:0008756">
    <property type="term" value="F:o-succinylbenzoate-CoA ligase activity"/>
    <property type="evidence" value="ECO:0007669"/>
    <property type="project" value="UniProtKB-UniRule"/>
</dbReference>
<evidence type="ECO:0000313" key="9">
    <source>
        <dbReference type="EMBL" id="TDG81050.1"/>
    </source>
</evidence>
<comment type="pathway">
    <text evidence="5">Quinol/quinone metabolism; menaquinone biosynthesis.</text>
</comment>
<evidence type="ECO:0000256" key="2">
    <source>
        <dbReference type="ARBA" id="ARBA00022598"/>
    </source>
</evidence>
<dbReference type="HAMAP" id="MF_00731">
    <property type="entry name" value="MenE"/>
    <property type="match status" value="1"/>
</dbReference>
<dbReference type="PANTHER" id="PTHR43201">
    <property type="entry name" value="ACYL-COA SYNTHETASE"/>
    <property type="match status" value="1"/>
</dbReference>
<dbReference type="InterPro" id="IPR042099">
    <property type="entry name" value="ANL_N_sf"/>
</dbReference>
<comment type="caution">
    <text evidence="9">The sequence shown here is derived from an EMBL/GenBank/DDBJ whole genome shotgun (WGS) entry which is preliminary data.</text>
</comment>
<feature type="transmembrane region" description="Helical" evidence="6">
    <location>
        <begin position="62"/>
        <end position="83"/>
    </location>
</feature>
<dbReference type="Proteomes" id="UP000295181">
    <property type="component" value="Unassembled WGS sequence"/>
</dbReference>
<evidence type="ECO:0000313" key="10">
    <source>
        <dbReference type="Proteomes" id="UP000295181"/>
    </source>
</evidence>
<dbReference type="AlphaFoldDB" id="A0A4V3A4I0"/>
<dbReference type="PROSITE" id="PS00455">
    <property type="entry name" value="AMP_BINDING"/>
    <property type="match status" value="1"/>
</dbReference>
<evidence type="ECO:0000259" key="7">
    <source>
        <dbReference type="Pfam" id="PF00501"/>
    </source>
</evidence>
<dbReference type="UniPathway" id="UPA01057">
    <property type="reaction ID" value="UER00166"/>
</dbReference>
<evidence type="ECO:0000259" key="8">
    <source>
        <dbReference type="Pfam" id="PF13193"/>
    </source>
</evidence>
<keyword evidence="1 5" id="KW-0474">Menaquinone biosynthesis</keyword>
<dbReference type="RefSeq" id="WP_013727149.1">
    <property type="nucleotide sequence ID" value="NZ_AZDM01000039.1"/>
</dbReference>
<organism evidence="9 10">
    <name type="scientific">Lentilactobacillus buchneri DSM 20057</name>
    <dbReference type="NCBI Taxonomy" id="1423728"/>
    <lineage>
        <taxon>Bacteria</taxon>
        <taxon>Bacillati</taxon>
        <taxon>Bacillota</taxon>
        <taxon>Bacilli</taxon>
        <taxon>Lactobacillales</taxon>
        <taxon>Lactobacillaceae</taxon>
        <taxon>Lentilactobacillus</taxon>
    </lineage>
</organism>
<dbReference type="Gene3D" id="3.40.50.12780">
    <property type="entry name" value="N-terminal domain of ligase-like"/>
    <property type="match status" value="1"/>
</dbReference>
<gene>
    <name evidence="5" type="primary">menE</name>
    <name evidence="9" type="ORF">C5L32_001539</name>
</gene>
<sequence length="474" mass="52553">MKVDNWILKQAETAPGRLAVDDGNTQLTFLELKQQVSQLAGQLKAASVLDGDRVGIMTKNSLLGYLMAMAVLGSGKTIVWINWRLSDDEIHRQLSDSEPAACLVADDLFRESFDQRFITFSTITDQAAVQITLVPEFRSQEVASIMYTSGTTGRPKGVMQTFGNHLASATASAFNLGVMPGDEWLCSVPIFHISGFSIMMRGLIYGMAVRLVGHFNAELIDYVLKHEPISTISVVPYMLKQLLKYRTADNTPYQANFQRMLLGGGPIDRQTLQQCRQLQVPVVQSYGMTETCSQIIALNSADADKRIGSVGKPLFLTQLTLSQVNQEVLIKTPALTPGYLNRQAAFQDKLNDTGWYRTGDVGHFDDDGFLYIDGRLDDMIISGGENIFPDEVEAVYVNRSDIGEIAVVGQDDAKWGQVPVAFVVSDAPLDQVDLITYGRQKLAHYKVPTRFIRIDKLPTNVSGKVQRFKLKQLL</sequence>
<dbReference type="GeneID" id="72461346"/>
<dbReference type="InterPro" id="IPR045851">
    <property type="entry name" value="AMP-bd_C_sf"/>
</dbReference>
<keyword evidence="4 5" id="KW-0067">ATP-binding</keyword>
<dbReference type="Pfam" id="PF00501">
    <property type="entry name" value="AMP-binding"/>
    <property type="match status" value="1"/>
</dbReference>
<feature type="domain" description="AMP-dependent synthetase/ligase" evidence="7">
    <location>
        <begin position="9"/>
        <end position="340"/>
    </location>
</feature>
<comment type="catalytic activity">
    <reaction evidence="5">
        <text>2-succinylbenzoate + ATP + CoA = 2-succinylbenzoyl-CoA + AMP + diphosphate</text>
        <dbReference type="Rhea" id="RHEA:17009"/>
        <dbReference type="ChEBI" id="CHEBI:18325"/>
        <dbReference type="ChEBI" id="CHEBI:30616"/>
        <dbReference type="ChEBI" id="CHEBI:33019"/>
        <dbReference type="ChEBI" id="CHEBI:57287"/>
        <dbReference type="ChEBI" id="CHEBI:57364"/>
        <dbReference type="ChEBI" id="CHEBI:456215"/>
        <dbReference type="EC" id="6.2.1.26"/>
    </reaction>
</comment>
<dbReference type="InterPro" id="IPR020845">
    <property type="entry name" value="AMP-binding_CS"/>
</dbReference>
<dbReference type="NCBIfam" id="TIGR01923">
    <property type="entry name" value="menE"/>
    <property type="match status" value="1"/>
</dbReference>
<keyword evidence="2 5" id="KW-0436">Ligase</keyword>
<comment type="function">
    <text evidence="5">Converts 2-succinylbenzoate (OSB) to 2-succinylbenzoyl-CoA (OSB-CoA).</text>
</comment>
<evidence type="ECO:0000256" key="4">
    <source>
        <dbReference type="ARBA" id="ARBA00022840"/>
    </source>
</evidence>
<keyword evidence="6" id="KW-1133">Transmembrane helix</keyword>
<dbReference type="Gene3D" id="3.30.300.30">
    <property type="match status" value="1"/>
</dbReference>
<evidence type="ECO:0000256" key="1">
    <source>
        <dbReference type="ARBA" id="ARBA00022428"/>
    </source>
</evidence>
<keyword evidence="3 5" id="KW-0547">Nucleotide-binding</keyword>
<dbReference type="PANTHER" id="PTHR43201:SF5">
    <property type="entry name" value="MEDIUM-CHAIN ACYL-COA LIGASE ACSF2, MITOCHONDRIAL"/>
    <property type="match status" value="1"/>
</dbReference>
<proteinExistence type="inferred from homology"/>
<dbReference type="InterPro" id="IPR025110">
    <property type="entry name" value="AMP-bd_C"/>
</dbReference>
<comment type="similarity">
    <text evidence="5">Belongs to the ATP-dependent AMP-binding enzyme family. MenE subfamily.</text>
</comment>
<comment type="pathway">
    <text evidence="5">Quinol/quinone metabolism; 1,4-dihydroxy-2-naphthoate biosynthesis; 1,4-dihydroxy-2-naphthoate from chorismate: step 5/7.</text>
</comment>
<evidence type="ECO:0000256" key="5">
    <source>
        <dbReference type="HAMAP-Rule" id="MF_00731"/>
    </source>
</evidence>
<dbReference type="InterPro" id="IPR000873">
    <property type="entry name" value="AMP-dep_synth/lig_dom"/>
</dbReference>
<dbReference type="GO" id="GO:0031956">
    <property type="term" value="F:medium-chain fatty acid-CoA ligase activity"/>
    <property type="evidence" value="ECO:0007669"/>
    <property type="project" value="TreeGrafter"/>
</dbReference>
<dbReference type="GO" id="GO:0006631">
    <property type="term" value="P:fatty acid metabolic process"/>
    <property type="evidence" value="ECO:0007669"/>
    <property type="project" value="TreeGrafter"/>
</dbReference>
<protein>
    <recommendedName>
        <fullName evidence="5">2-succinylbenzoate--CoA ligase</fullName>
        <ecNumber evidence="5">6.2.1.26</ecNumber>
    </recommendedName>
    <alternativeName>
        <fullName evidence="5">o-succinylbenzoyl-CoA synthetase</fullName>
        <shortName evidence="5">OSB-CoA synthetase</shortName>
    </alternativeName>
</protein>
<reference evidence="9 10" key="1">
    <citation type="journal article" date="2019" name="Appl. Microbiol. Biotechnol.">
        <title>Uncovering carbohydrate metabolism through a genotype-phenotype association study of 56 lactic acid bacteria genomes.</title>
        <authorList>
            <person name="Buron-Moles G."/>
            <person name="Chailyan A."/>
            <person name="Dolejs I."/>
            <person name="Forster J."/>
            <person name="Miks M.H."/>
        </authorList>
    </citation>
    <scope>NUCLEOTIDE SEQUENCE [LARGE SCALE GENOMIC DNA]</scope>
    <source>
        <strain evidence="9 10">ATCC 4005</strain>
    </source>
</reference>
<evidence type="ECO:0000256" key="6">
    <source>
        <dbReference type="SAM" id="Phobius"/>
    </source>
</evidence>